<dbReference type="SUPFAM" id="SSF52540">
    <property type="entry name" value="P-loop containing nucleoside triphosphate hydrolases"/>
    <property type="match status" value="1"/>
</dbReference>
<dbReference type="InterPro" id="IPR058031">
    <property type="entry name" value="AAA_lid_NorR"/>
</dbReference>
<dbReference type="InterPro" id="IPR003018">
    <property type="entry name" value="GAF"/>
</dbReference>
<dbReference type="SMART" id="SM00382">
    <property type="entry name" value="AAA"/>
    <property type="match status" value="1"/>
</dbReference>
<keyword evidence="5" id="KW-0804">Transcription</keyword>
<keyword evidence="1" id="KW-0547">Nucleotide-binding</keyword>
<accession>A0ABV6PSM8</accession>
<dbReference type="RefSeq" id="WP_377482603.1">
    <property type="nucleotide sequence ID" value="NZ_JBHLTN010000018.1"/>
</dbReference>
<comment type="caution">
    <text evidence="7">The sequence shown here is derived from an EMBL/GenBank/DDBJ whole genome shotgun (WGS) entry which is preliminary data.</text>
</comment>
<keyword evidence="3" id="KW-0805">Transcription regulation</keyword>
<dbReference type="InterPro" id="IPR003593">
    <property type="entry name" value="AAA+_ATPase"/>
</dbReference>
<dbReference type="PANTHER" id="PTHR32071">
    <property type="entry name" value="TRANSCRIPTIONAL REGULATORY PROTEIN"/>
    <property type="match status" value="1"/>
</dbReference>
<dbReference type="InterPro" id="IPR009057">
    <property type="entry name" value="Homeodomain-like_sf"/>
</dbReference>
<keyword evidence="8" id="KW-1185">Reference proteome</keyword>
<dbReference type="NCBIfam" id="NF003451">
    <property type="entry name" value="PRK05022.1"/>
    <property type="match status" value="1"/>
</dbReference>
<gene>
    <name evidence="7" type="primary">norR</name>
    <name evidence="7" type="ORF">ACFFGG_09765</name>
</gene>
<dbReference type="Gene3D" id="3.40.50.300">
    <property type="entry name" value="P-loop containing nucleotide triphosphate hydrolases"/>
    <property type="match status" value="1"/>
</dbReference>
<dbReference type="Pfam" id="PF00158">
    <property type="entry name" value="Sigma54_activat"/>
    <property type="match status" value="1"/>
</dbReference>
<dbReference type="PANTHER" id="PTHR32071:SF35">
    <property type="entry name" value="ANAEROBIC NITRIC OXIDE REDUCTASE TRANSCRIPTION REGULATOR NORR"/>
    <property type="match status" value="1"/>
</dbReference>
<dbReference type="InterPro" id="IPR002078">
    <property type="entry name" value="Sigma_54_int"/>
</dbReference>
<dbReference type="Proteomes" id="UP001589834">
    <property type="component" value="Unassembled WGS sequence"/>
</dbReference>
<dbReference type="SMART" id="SM00065">
    <property type="entry name" value="GAF"/>
    <property type="match status" value="1"/>
</dbReference>
<name>A0ABV6PSM8_9BURK</name>
<dbReference type="EMBL" id="JBHLTN010000018">
    <property type="protein sequence ID" value="MFC0592844.1"/>
    <property type="molecule type" value="Genomic_DNA"/>
</dbReference>
<evidence type="ECO:0000256" key="4">
    <source>
        <dbReference type="ARBA" id="ARBA00023125"/>
    </source>
</evidence>
<dbReference type="SUPFAM" id="SSF55781">
    <property type="entry name" value="GAF domain-like"/>
    <property type="match status" value="1"/>
</dbReference>
<dbReference type="Gene3D" id="1.10.10.60">
    <property type="entry name" value="Homeodomain-like"/>
    <property type="match status" value="1"/>
</dbReference>
<evidence type="ECO:0000313" key="8">
    <source>
        <dbReference type="Proteomes" id="UP001589834"/>
    </source>
</evidence>
<dbReference type="Pfam" id="PF02954">
    <property type="entry name" value="HTH_8"/>
    <property type="match status" value="1"/>
</dbReference>
<feature type="domain" description="Sigma-54 factor interaction" evidence="6">
    <location>
        <begin position="192"/>
        <end position="421"/>
    </location>
</feature>
<keyword evidence="4" id="KW-0238">DNA-binding</keyword>
<dbReference type="InterPro" id="IPR025662">
    <property type="entry name" value="Sigma_54_int_dom_ATP-bd_1"/>
</dbReference>
<evidence type="ECO:0000256" key="1">
    <source>
        <dbReference type="ARBA" id="ARBA00022741"/>
    </source>
</evidence>
<evidence type="ECO:0000259" key="6">
    <source>
        <dbReference type="PROSITE" id="PS50045"/>
    </source>
</evidence>
<dbReference type="Pfam" id="PF25601">
    <property type="entry name" value="AAA_lid_14"/>
    <property type="match status" value="1"/>
</dbReference>
<sequence>MTVSTVYAELLSDLAVELPAAVRQQRLAELLRTHFRCGAVALLALDAGGDSLRPEAVDGLTPDALGRRFALMEHPRLAAILRRTGVTRFHHDSGLPDPYDGLVIERPGEPLHVHDCMGIALAVEGRPWGVLTLDALDVGTFDEPAQHRLAQLLPLIEAVVRVGRLEGALRVASQSAGVPVTGVPPVDEDRGLLGDSPPMQQLLHELGIVADTELPVLLLGETGVGKELFAHRLHALSRRRAQPLVHINCAALPEALAESELFGHVRGAFAGAVEDRAGRFEAADGGTLLLEEVGALPLAVQAQLLRTLQGGTVRRQGAAKARAVDVRVIATTNRSLREQVQGGAFRADLYHRLSVYPITIPPLRERGRDVLLLAGRLLEVNRARLGLRSLRLSPEAKQALRRYAWPGNVRELEQVIGRAALKAVSRGATRTEIVTLGAELLDLDAAPAAAPAPSAGHAAAGTAADGAGTLRERVEACQRAAIEQALAAHRGRWAGAARELGLDPSNLHKLAQRLGCAPARQR</sequence>
<dbReference type="InterPro" id="IPR002197">
    <property type="entry name" value="HTH_Fis"/>
</dbReference>
<dbReference type="CDD" id="cd00009">
    <property type="entry name" value="AAA"/>
    <property type="match status" value="1"/>
</dbReference>
<dbReference type="PROSITE" id="PS00676">
    <property type="entry name" value="SIGMA54_INTERACT_2"/>
    <property type="match status" value="1"/>
</dbReference>
<reference evidence="7 8" key="1">
    <citation type="submission" date="2024-09" db="EMBL/GenBank/DDBJ databases">
        <authorList>
            <person name="Sun Q."/>
            <person name="Mori K."/>
        </authorList>
    </citation>
    <scope>NUCLEOTIDE SEQUENCE [LARGE SCALE GENOMIC DNA]</scope>
    <source>
        <strain evidence="7 8">NCAIM B.02336</strain>
    </source>
</reference>
<proteinExistence type="predicted"/>
<dbReference type="InterPro" id="IPR025943">
    <property type="entry name" value="Sigma_54_int_dom_ATP-bd_2"/>
</dbReference>
<dbReference type="PROSITE" id="PS50045">
    <property type="entry name" value="SIGMA54_INTERACT_4"/>
    <property type="match status" value="1"/>
</dbReference>
<evidence type="ECO:0000256" key="2">
    <source>
        <dbReference type="ARBA" id="ARBA00022840"/>
    </source>
</evidence>
<protein>
    <submittedName>
        <fullName evidence="7">Nitric oxide reductase transcriptional regulator NorR</fullName>
    </submittedName>
</protein>
<evidence type="ECO:0000256" key="3">
    <source>
        <dbReference type="ARBA" id="ARBA00023015"/>
    </source>
</evidence>
<organism evidence="7 8">
    <name type="scientific">Ottowia pentelensis</name>
    <dbReference type="NCBI Taxonomy" id="511108"/>
    <lineage>
        <taxon>Bacteria</taxon>
        <taxon>Pseudomonadati</taxon>
        <taxon>Pseudomonadota</taxon>
        <taxon>Betaproteobacteria</taxon>
        <taxon>Burkholderiales</taxon>
        <taxon>Comamonadaceae</taxon>
        <taxon>Ottowia</taxon>
    </lineage>
</organism>
<dbReference type="PROSITE" id="PS00675">
    <property type="entry name" value="SIGMA54_INTERACT_1"/>
    <property type="match status" value="1"/>
</dbReference>
<dbReference type="Gene3D" id="3.30.450.40">
    <property type="match status" value="1"/>
</dbReference>
<evidence type="ECO:0000313" key="7">
    <source>
        <dbReference type="EMBL" id="MFC0592844.1"/>
    </source>
</evidence>
<evidence type="ECO:0000256" key="5">
    <source>
        <dbReference type="ARBA" id="ARBA00023163"/>
    </source>
</evidence>
<dbReference type="SUPFAM" id="SSF46689">
    <property type="entry name" value="Homeodomain-like"/>
    <property type="match status" value="1"/>
</dbReference>
<dbReference type="Gene3D" id="1.10.8.60">
    <property type="match status" value="1"/>
</dbReference>
<dbReference type="InterPro" id="IPR027417">
    <property type="entry name" value="P-loop_NTPase"/>
</dbReference>
<keyword evidence="2" id="KW-0067">ATP-binding</keyword>
<dbReference type="InterPro" id="IPR029016">
    <property type="entry name" value="GAF-like_dom_sf"/>
</dbReference>